<dbReference type="InterPro" id="IPR002674">
    <property type="entry name" value="Ribosomal_eL43"/>
</dbReference>
<dbReference type="GO" id="GO:0016740">
    <property type="term" value="F:transferase activity"/>
    <property type="evidence" value="ECO:0007669"/>
    <property type="project" value="UniProtKB-KW"/>
</dbReference>
<dbReference type="Proteomes" id="UP000298327">
    <property type="component" value="Unassembled WGS sequence"/>
</dbReference>
<evidence type="ECO:0000256" key="5">
    <source>
        <dbReference type="ARBA" id="ARBA00022980"/>
    </source>
</evidence>
<dbReference type="GO" id="GO:0005840">
    <property type="term" value="C:ribosome"/>
    <property type="evidence" value="ECO:0007669"/>
    <property type="project" value="UniProtKB-KW"/>
</dbReference>
<dbReference type="GO" id="GO:0006412">
    <property type="term" value="P:translation"/>
    <property type="evidence" value="ECO:0007669"/>
    <property type="project" value="InterPro"/>
</dbReference>
<dbReference type="PANTHER" id="PTHR35897">
    <property type="entry name" value="METHYLTRANSFERASE AUSD"/>
    <property type="match status" value="1"/>
</dbReference>
<proteinExistence type="inferred from homology"/>
<keyword evidence="5" id="KW-0689">Ribosomal protein</keyword>
<dbReference type="Gene3D" id="2.20.25.30">
    <property type="match status" value="1"/>
</dbReference>
<evidence type="ECO:0000256" key="4">
    <source>
        <dbReference type="ARBA" id="ARBA00022691"/>
    </source>
</evidence>
<evidence type="ECO:0000313" key="8">
    <source>
        <dbReference type="EMBL" id="TFY60412.1"/>
    </source>
</evidence>
<dbReference type="SUPFAM" id="SSF57829">
    <property type="entry name" value="Zn-binding ribosomal proteins"/>
    <property type="match status" value="1"/>
</dbReference>
<dbReference type="PANTHER" id="PTHR35897:SF1">
    <property type="entry name" value="METHYLTRANSFERASE AUSD"/>
    <property type="match status" value="1"/>
</dbReference>
<keyword evidence="9" id="KW-1185">Reference proteome</keyword>
<keyword evidence="6" id="KW-0687">Ribonucleoprotein</keyword>
<name>A0A4Y9YDY5_9AGAM</name>
<organism evidence="8 9">
    <name type="scientific">Dentipellis fragilis</name>
    <dbReference type="NCBI Taxonomy" id="205917"/>
    <lineage>
        <taxon>Eukaryota</taxon>
        <taxon>Fungi</taxon>
        <taxon>Dikarya</taxon>
        <taxon>Basidiomycota</taxon>
        <taxon>Agaricomycotina</taxon>
        <taxon>Agaricomycetes</taxon>
        <taxon>Russulales</taxon>
        <taxon>Hericiaceae</taxon>
        <taxon>Dentipellis</taxon>
    </lineage>
</organism>
<dbReference type="GO" id="GO:0003735">
    <property type="term" value="F:structural constituent of ribosome"/>
    <property type="evidence" value="ECO:0007669"/>
    <property type="project" value="InterPro"/>
</dbReference>
<dbReference type="InterPro" id="IPR011331">
    <property type="entry name" value="Ribosomal_eL37/eL43"/>
</dbReference>
<evidence type="ECO:0008006" key="10">
    <source>
        <dbReference type="Google" id="ProtNLM"/>
    </source>
</evidence>
<evidence type="ECO:0000256" key="1">
    <source>
        <dbReference type="ARBA" id="ARBA00005179"/>
    </source>
</evidence>
<dbReference type="Gene3D" id="3.40.50.150">
    <property type="entry name" value="Vaccinia Virus protein VP39"/>
    <property type="match status" value="1"/>
</dbReference>
<dbReference type="SUPFAM" id="SSF53335">
    <property type="entry name" value="S-adenosyl-L-methionine-dependent methyltransferases"/>
    <property type="match status" value="1"/>
</dbReference>
<dbReference type="InterPro" id="IPR051654">
    <property type="entry name" value="Meroterpenoid_MTases"/>
</dbReference>
<keyword evidence="3" id="KW-0808">Transferase</keyword>
<evidence type="ECO:0000256" key="3">
    <source>
        <dbReference type="ARBA" id="ARBA00022679"/>
    </source>
</evidence>
<dbReference type="OrthoDB" id="2094832at2759"/>
<protein>
    <recommendedName>
        <fullName evidence="10">Methyltransferase domain-containing protein</fullName>
    </recommendedName>
</protein>
<gene>
    <name evidence="8" type="ORF">EVG20_g7423</name>
</gene>
<accession>A0A4Y9YDY5</accession>
<sequence>MTETSNLPLDENLYHLSPEQKDFFQKTTGIRDGEELKKHILAIQKKAYAVSMLPAFTYALVSSSSPLSPPRSTLIPASGSSRISGSDKYPVYRLKLMEAFRLTVTELEGYNKLLKLARERRGAIFVDIGCCFGNVARKAVLDGFPVENIVASDLNPEFWEFGHELFKTTLETFPVPFIAGDIFNPNHLDLAPLLTQSPTEPRPDLSSLTSLNPLRGHVSAIHAADFFHLFTEEKQVELARKFAGLLSPEPGSIIFGNQLALTEKGWLEENASGSGWKLFCHCPDSWKELWDGIVFPKGTVKVEASLFDIEIMAKNAQGVANDAPSTSLKTSKMTKRTRKVGVTGKYGTASILRPRVTDSVKRQAVGIWKCSACRKVIAGGAWTVSTTAAATVRSTIRRLREITEA</sequence>
<dbReference type="GO" id="GO:1990904">
    <property type="term" value="C:ribonucleoprotein complex"/>
    <property type="evidence" value="ECO:0007669"/>
    <property type="project" value="UniProtKB-KW"/>
</dbReference>
<evidence type="ECO:0000256" key="7">
    <source>
        <dbReference type="ARBA" id="ARBA00038314"/>
    </source>
</evidence>
<reference evidence="8 9" key="1">
    <citation type="submission" date="2019-02" db="EMBL/GenBank/DDBJ databases">
        <title>Genome sequencing of the rare red list fungi Dentipellis fragilis.</title>
        <authorList>
            <person name="Buettner E."/>
            <person name="Kellner H."/>
        </authorList>
    </citation>
    <scope>NUCLEOTIDE SEQUENCE [LARGE SCALE GENOMIC DNA]</scope>
    <source>
        <strain evidence="8 9">DSM 105465</strain>
    </source>
</reference>
<comment type="caution">
    <text evidence="8">The sequence shown here is derived from an EMBL/GenBank/DDBJ whole genome shotgun (WGS) entry which is preliminary data.</text>
</comment>
<evidence type="ECO:0000256" key="2">
    <source>
        <dbReference type="ARBA" id="ARBA00008672"/>
    </source>
</evidence>
<dbReference type="EMBL" id="SEOQ01000564">
    <property type="protein sequence ID" value="TFY60412.1"/>
    <property type="molecule type" value="Genomic_DNA"/>
</dbReference>
<dbReference type="STRING" id="205917.A0A4Y9YDY5"/>
<dbReference type="AlphaFoldDB" id="A0A4Y9YDY5"/>
<keyword evidence="4" id="KW-0949">S-adenosyl-L-methionine</keyword>
<evidence type="ECO:0000256" key="6">
    <source>
        <dbReference type="ARBA" id="ARBA00023274"/>
    </source>
</evidence>
<dbReference type="InterPro" id="IPR011332">
    <property type="entry name" value="Ribosomal_zn-bd"/>
</dbReference>
<comment type="similarity">
    <text evidence="2">Belongs to the eukaryotic ribosomal protein eL43 family.</text>
</comment>
<evidence type="ECO:0000313" key="9">
    <source>
        <dbReference type="Proteomes" id="UP000298327"/>
    </source>
</evidence>
<dbReference type="InterPro" id="IPR029063">
    <property type="entry name" value="SAM-dependent_MTases_sf"/>
</dbReference>
<comment type="pathway">
    <text evidence="1">Secondary metabolite biosynthesis.</text>
</comment>
<dbReference type="Pfam" id="PF01780">
    <property type="entry name" value="Ribosomal_L37ae"/>
    <property type="match status" value="1"/>
</dbReference>
<comment type="similarity">
    <text evidence="7">Belongs to the class I-like SAM-binding methyltransferase superfamily.</text>
</comment>